<feature type="transmembrane region" description="Helical" evidence="2">
    <location>
        <begin position="169"/>
        <end position="189"/>
    </location>
</feature>
<evidence type="ECO:0000256" key="2">
    <source>
        <dbReference type="SAM" id="Phobius"/>
    </source>
</evidence>
<evidence type="ECO:0000313" key="3">
    <source>
        <dbReference type="EMBL" id="EOA22212.1"/>
    </source>
</evidence>
<keyword evidence="2" id="KW-0812">Transmembrane</keyword>
<dbReference type="OrthoDB" id="1886721at2759"/>
<dbReference type="InterPro" id="IPR040411">
    <property type="entry name" value="At5g23160-like"/>
</dbReference>
<feature type="region of interest" description="Disordered" evidence="1">
    <location>
        <begin position="96"/>
        <end position="165"/>
    </location>
</feature>
<dbReference type="PANTHER" id="PTHR34379">
    <property type="entry name" value="OS07G0553800 PROTEIN"/>
    <property type="match status" value="1"/>
</dbReference>
<reference evidence="4" key="1">
    <citation type="journal article" date="2013" name="Nat. Genet.">
        <title>The Capsella rubella genome and the genomic consequences of rapid mating system evolution.</title>
        <authorList>
            <person name="Slotte T."/>
            <person name="Hazzouri K.M."/>
            <person name="Agren J.A."/>
            <person name="Koenig D."/>
            <person name="Maumus F."/>
            <person name="Guo Y.L."/>
            <person name="Steige K."/>
            <person name="Platts A.E."/>
            <person name="Escobar J.S."/>
            <person name="Newman L.K."/>
            <person name="Wang W."/>
            <person name="Mandakova T."/>
            <person name="Vello E."/>
            <person name="Smith L.M."/>
            <person name="Henz S.R."/>
            <person name="Steffen J."/>
            <person name="Takuno S."/>
            <person name="Brandvain Y."/>
            <person name="Coop G."/>
            <person name="Andolfatto P."/>
            <person name="Hu T.T."/>
            <person name="Blanchette M."/>
            <person name="Clark R.M."/>
            <person name="Quesneville H."/>
            <person name="Nordborg M."/>
            <person name="Gaut B.S."/>
            <person name="Lysak M.A."/>
            <person name="Jenkins J."/>
            <person name="Grimwood J."/>
            <person name="Chapman J."/>
            <person name="Prochnik S."/>
            <person name="Shu S."/>
            <person name="Rokhsar D."/>
            <person name="Schmutz J."/>
            <person name="Weigel D."/>
            <person name="Wright S.I."/>
        </authorList>
    </citation>
    <scope>NUCLEOTIDE SEQUENCE [LARGE SCALE GENOMIC DNA]</scope>
    <source>
        <strain evidence="4">cv. Monte Gargano</strain>
    </source>
</reference>
<dbReference type="PANTHER" id="PTHR34379:SF3">
    <property type="entry name" value="PROTEIN, PUTATIVE-RELATED"/>
    <property type="match status" value="1"/>
</dbReference>
<organism evidence="3 4">
    <name type="scientific">Capsella rubella</name>
    <dbReference type="NCBI Taxonomy" id="81985"/>
    <lineage>
        <taxon>Eukaryota</taxon>
        <taxon>Viridiplantae</taxon>
        <taxon>Streptophyta</taxon>
        <taxon>Embryophyta</taxon>
        <taxon>Tracheophyta</taxon>
        <taxon>Spermatophyta</taxon>
        <taxon>Magnoliopsida</taxon>
        <taxon>eudicotyledons</taxon>
        <taxon>Gunneridae</taxon>
        <taxon>Pentapetalae</taxon>
        <taxon>rosids</taxon>
        <taxon>malvids</taxon>
        <taxon>Brassicales</taxon>
        <taxon>Brassicaceae</taxon>
        <taxon>Camelineae</taxon>
        <taxon>Capsella</taxon>
    </lineage>
</organism>
<dbReference type="EMBL" id="KB870810">
    <property type="protein sequence ID" value="EOA22212.1"/>
    <property type="molecule type" value="Genomic_DNA"/>
</dbReference>
<gene>
    <name evidence="3" type="ORF">CARUB_v10002797mg</name>
</gene>
<accession>R0FIJ9</accession>
<feature type="compositionally biased region" description="Basic and acidic residues" evidence="1">
    <location>
        <begin position="103"/>
        <end position="115"/>
    </location>
</feature>
<keyword evidence="2" id="KW-1133">Transmembrane helix</keyword>
<keyword evidence="2" id="KW-0472">Membrane</keyword>
<dbReference type="KEGG" id="crb:17881714"/>
<evidence type="ECO:0000313" key="4">
    <source>
        <dbReference type="Proteomes" id="UP000029121"/>
    </source>
</evidence>
<sequence length="252" mass="28663">MGKPEKKRASSSYVLRCFGVSRRIQTDKLTADPGQDKKKKTRTRFWFPRPTKFRLKEDEITLAPIYETSEKRNMIVKDDKQNLFRVIRHGTDRKNVATSGYKDVQHESNEKDTNLQRDINPDPLSPSGHDLCHERGKLDRIKTVGAGSKPKGLREKSSRGRKGSRVGKFDPVIGISIITLTLMIMLTWGRLCAILCTSTWCYFLPRLKEATTAAKCKRSGSCKAVPGDLDLNSDAYKKKVVLEGFLVRQYRV</sequence>
<protein>
    <submittedName>
        <fullName evidence="3">Uncharacterized protein</fullName>
    </submittedName>
</protein>
<name>R0FIJ9_9BRAS</name>
<dbReference type="Proteomes" id="UP000029121">
    <property type="component" value="Unassembled WGS sequence"/>
</dbReference>
<proteinExistence type="predicted"/>
<feature type="compositionally biased region" description="Basic and acidic residues" evidence="1">
    <location>
        <begin position="130"/>
        <end position="142"/>
    </location>
</feature>
<dbReference type="eggNOG" id="ENOG502S53K">
    <property type="taxonomic scope" value="Eukaryota"/>
</dbReference>
<evidence type="ECO:0000256" key="1">
    <source>
        <dbReference type="SAM" id="MobiDB-lite"/>
    </source>
</evidence>
<dbReference type="AlphaFoldDB" id="R0FIJ9"/>
<keyword evidence="4" id="KW-1185">Reference proteome</keyword>